<protein>
    <recommendedName>
        <fullName evidence="3">DUF4878 domain-containing protein</fullName>
    </recommendedName>
</protein>
<organism evidence="1 2">
    <name type="scientific">Peribacillus butanolivorans</name>
    <dbReference type="NCBI Taxonomy" id="421767"/>
    <lineage>
        <taxon>Bacteria</taxon>
        <taxon>Bacillati</taxon>
        <taxon>Bacillota</taxon>
        <taxon>Bacilli</taxon>
        <taxon>Bacillales</taxon>
        <taxon>Bacillaceae</taxon>
        <taxon>Peribacillus</taxon>
    </lineage>
</organism>
<accession>A0AAX0RXB5</accession>
<dbReference type="AlphaFoldDB" id="A0AAX0RXB5"/>
<dbReference type="EMBL" id="NUEQ01000104">
    <property type="protein sequence ID" value="PEJ27064.1"/>
    <property type="molecule type" value="Genomic_DNA"/>
</dbReference>
<comment type="caution">
    <text evidence="1">The sequence shown here is derived from an EMBL/GenBank/DDBJ whole genome shotgun (WGS) entry which is preliminary data.</text>
</comment>
<evidence type="ECO:0008006" key="3">
    <source>
        <dbReference type="Google" id="ProtNLM"/>
    </source>
</evidence>
<evidence type="ECO:0000313" key="1">
    <source>
        <dbReference type="EMBL" id="PEJ27064.1"/>
    </source>
</evidence>
<proteinExistence type="predicted"/>
<dbReference type="RefSeq" id="WP_098177740.1">
    <property type="nucleotide sequence ID" value="NZ_NUEQ01000104.1"/>
</dbReference>
<sequence>MTDQAFQKVNDEGDSEAEVHVSASNIKSYEYRADKTTAEYITELDMKISYEGVSNKESTMIKTEWILVEGEGWKVDQVEIIRGSGRKPLIGVPPTFRGKHTLRHFLE</sequence>
<evidence type="ECO:0000313" key="2">
    <source>
        <dbReference type="Proteomes" id="UP000220106"/>
    </source>
</evidence>
<dbReference type="Proteomes" id="UP000220106">
    <property type="component" value="Unassembled WGS sequence"/>
</dbReference>
<gene>
    <name evidence="1" type="ORF">CN689_24435</name>
</gene>
<name>A0AAX0RXB5_9BACI</name>
<reference evidence="1 2" key="1">
    <citation type="submission" date="2017-09" db="EMBL/GenBank/DDBJ databases">
        <title>Large-scale bioinformatics analysis of Bacillus genomes uncovers conserved roles of natural products in bacterial physiology.</title>
        <authorList>
            <consortium name="Agbiome Team Llc"/>
            <person name="Bleich R.M."/>
            <person name="Kirk G.J."/>
            <person name="Santa Maria K.C."/>
            <person name="Allen S.E."/>
            <person name="Farag S."/>
            <person name="Shank E.A."/>
            <person name="Bowers A."/>
        </authorList>
    </citation>
    <scope>NUCLEOTIDE SEQUENCE [LARGE SCALE GENOMIC DNA]</scope>
    <source>
        <strain evidence="1 2">AFS003229</strain>
    </source>
</reference>